<evidence type="ECO:0000256" key="1">
    <source>
        <dbReference type="SAM" id="SignalP"/>
    </source>
</evidence>
<comment type="caution">
    <text evidence="3">The sequence shown here is derived from an EMBL/GenBank/DDBJ whole genome shotgun (WGS) entry which is preliminary data.</text>
</comment>
<dbReference type="OrthoDB" id="407355at2759"/>
<dbReference type="GO" id="GO:0009272">
    <property type="term" value="P:fungal-type cell wall biogenesis"/>
    <property type="evidence" value="ECO:0007669"/>
    <property type="project" value="UniProtKB-ARBA"/>
</dbReference>
<feature type="signal peptide" evidence="1">
    <location>
        <begin position="1"/>
        <end position="16"/>
    </location>
</feature>
<proteinExistence type="predicted"/>
<evidence type="ECO:0000313" key="4">
    <source>
        <dbReference type="Proteomes" id="UP000650833"/>
    </source>
</evidence>
<dbReference type="Proteomes" id="UP000650833">
    <property type="component" value="Unassembled WGS sequence"/>
</dbReference>
<feature type="domain" description="NodB homology" evidence="2">
    <location>
        <begin position="159"/>
        <end position="374"/>
    </location>
</feature>
<dbReference type="CDD" id="cd10952">
    <property type="entry name" value="CE4_MrCDA_like"/>
    <property type="match status" value="1"/>
</dbReference>
<dbReference type="GO" id="GO:0016020">
    <property type="term" value="C:membrane"/>
    <property type="evidence" value="ECO:0007669"/>
    <property type="project" value="TreeGrafter"/>
</dbReference>
<keyword evidence="1" id="KW-0732">Signal</keyword>
<reference evidence="3" key="1">
    <citation type="submission" date="2020-12" db="EMBL/GenBank/DDBJ databases">
        <title>Metabolic potential, ecology and presence of endohyphal bacteria is reflected in genomic diversity of Mucoromycotina.</title>
        <authorList>
            <person name="Muszewska A."/>
            <person name="Okrasinska A."/>
            <person name="Steczkiewicz K."/>
            <person name="Drgas O."/>
            <person name="Orlowska M."/>
            <person name="Perlinska-Lenart U."/>
            <person name="Aleksandrzak-Piekarczyk T."/>
            <person name="Szatraj K."/>
            <person name="Zielenkiewicz U."/>
            <person name="Pilsyk S."/>
            <person name="Malc E."/>
            <person name="Mieczkowski P."/>
            <person name="Kruszewska J.S."/>
            <person name="Biernat P."/>
            <person name="Pawlowska J."/>
        </authorList>
    </citation>
    <scope>NUCLEOTIDE SEQUENCE</scope>
    <source>
        <strain evidence="3">CBS 226.32</strain>
    </source>
</reference>
<evidence type="ECO:0000313" key="3">
    <source>
        <dbReference type="EMBL" id="KAG2193260.1"/>
    </source>
</evidence>
<dbReference type="Pfam" id="PF01522">
    <property type="entry name" value="Polysacc_deac_1"/>
    <property type="match status" value="1"/>
</dbReference>
<dbReference type="InterPro" id="IPR011330">
    <property type="entry name" value="Glyco_hydro/deAcase_b/a-brl"/>
</dbReference>
<dbReference type="SUPFAM" id="SSF88713">
    <property type="entry name" value="Glycoside hydrolase/deacetylase"/>
    <property type="match status" value="1"/>
</dbReference>
<protein>
    <recommendedName>
        <fullName evidence="2">NodB homology domain-containing protein</fullName>
    </recommendedName>
</protein>
<evidence type="ECO:0000259" key="2">
    <source>
        <dbReference type="PROSITE" id="PS51677"/>
    </source>
</evidence>
<sequence>MKLSIISAALIAAVGGGQFVYAAPASSSTKTTDTATATKSYIPQFSPSFPSKMAQPTDVVTEYNYGPYDLATSLPTTTLTGYPDPWSSPSTKSEEVKAAIAKIDWSLVPKISPRKQDSKGNWVHDTDGEKDPYCWWSDTNCVKPKINIPEDYYTCGRKGDWGLSYDDGPFNRYTGSDAKTENPYAEPALYNFLAEHNNQKATLFYIGSNVATYPAAAKRAFNDGHQICVHTWSHPAMTTQTNDQTVAELYWTLKAIKETTGVTPKCWRPPQGDVDDRIRSIAWQMGLHTVIWDEDSNDWDMPAPGGGDLPEKTVNGYFEQWVADQEAHNQTTGHMVLEHELNHATVNMTMKWMPTLQKIFNVIPALACNNVTQPYWETQFVYPISNVPASATSGVVPTASATTTDDSNTTADIVLTV</sequence>
<dbReference type="GO" id="GO:0005975">
    <property type="term" value="P:carbohydrate metabolic process"/>
    <property type="evidence" value="ECO:0007669"/>
    <property type="project" value="InterPro"/>
</dbReference>
<dbReference type="PROSITE" id="PS51677">
    <property type="entry name" value="NODB"/>
    <property type="match status" value="1"/>
</dbReference>
<feature type="chain" id="PRO_5034262252" description="NodB homology domain-containing protein" evidence="1">
    <location>
        <begin position="17"/>
        <end position="417"/>
    </location>
</feature>
<keyword evidence="4" id="KW-1185">Reference proteome</keyword>
<organism evidence="3 4">
    <name type="scientific">Mucor plumbeus</name>
    <dbReference type="NCBI Taxonomy" id="97098"/>
    <lineage>
        <taxon>Eukaryota</taxon>
        <taxon>Fungi</taxon>
        <taxon>Fungi incertae sedis</taxon>
        <taxon>Mucoromycota</taxon>
        <taxon>Mucoromycotina</taxon>
        <taxon>Mucoromycetes</taxon>
        <taxon>Mucorales</taxon>
        <taxon>Mucorineae</taxon>
        <taxon>Mucoraceae</taxon>
        <taxon>Mucor</taxon>
    </lineage>
</organism>
<accession>A0A8H7QKB9</accession>
<dbReference type="AlphaFoldDB" id="A0A8H7QKB9"/>
<dbReference type="InterPro" id="IPR002509">
    <property type="entry name" value="NODB_dom"/>
</dbReference>
<name>A0A8H7QKB9_9FUNG</name>
<dbReference type="Gene3D" id="3.20.20.370">
    <property type="entry name" value="Glycoside hydrolase/deacetylase"/>
    <property type="match status" value="1"/>
</dbReference>
<dbReference type="InterPro" id="IPR050248">
    <property type="entry name" value="Polysacc_deacetylase_ArnD"/>
</dbReference>
<gene>
    <name evidence="3" type="ORF">INT46_002627</name>
</gene>
<dbReference type="PANTHER" id="PTHR10587:SF98">
    <property type="entry name" value="CHITIN DEACETYLASE"/>
    <property type="match status" value="1"/>
</dbReference>
<dbReference type="GO" id="GO:0004099">
    <property type="term" value="F:chitin deacetylase activity"/>
    <property type="evidence" value="ECO:0007669"/>
    <property type="project" value="TreeGrafter"/>
</dbReference>
<dbReference type="EMBL" id="JAEPRC010000661">
    <property type="protein sequence ID" value="KAG2193260.1"/>
    <property type="molecule type" value="Genomic_DNA"/>
</dbReference>
<dbReference type="PANTHER" id="PTHR10587">
    <property type="entry name" value="GLYCOSYL TRANSFERASE-RELATED"/>
    <property type="match status" value="1"/>
</dbReference>